<evidence type="ECO:0000313" key="1">
    <source>
        <dbReference type="EMBL" id="OEY96187.1"/>
    </source>
</evidence>
<comment type="caution">
    <text evidence="1">The sequence shown here is derived from an EMBL/GenBank/DDBJ whole genome shotgun (WGS) entry which is preliminary data.</text>
</comment>
<sequence length="60" mass="7205">MKTWEQTYIEFVISLAEPVKDGKMIHGWSVYWLMPCEDVEYRSKNPSDVKFVRNRPMPKI</sequence>
<gene>
    <name evidence="1" type="ORF">BJI46_12480</name>
</gene>
<evidence type="ECO:0000313" key="2">
    <source>
        <dbReference type="Proteomes" id="UP000185895"/>
    </source>
</evidence>
<protein>
    <submittedName>
        <fullName evidence="1">Uncharacterized protein</fullName>
    </submittedName>
</protein>
<dbReference type="AlphaFoldDB" id="A0A1E7RAA7"/>
<keyword evidence="2" id="KW-1185">Reference proteome</keyword>
<proteinExistence type="predicted"/>
<dbReference type="RefSeq" id="WP_070069789.1">
    <property type="nucleotide sequence ID" value="NZ_MKKK01000021.1"/>
</dbReference>
<accession>A0A1E7RAA7</accession>
<dbReference type="Proteomes" id="UP000185895">
    <property type="component" value="Unassembled WGS sequence"/>
</dbReference>
<dbReference type="STRING" id="1262585.BJI46_12480"/>
<dbReference type="EMBL" id="MKKK01000021">
    <property type="protein sequence ID" value="OEY96187.1"/>
    <property type="molecule type" value="Genomic_DNA"/>
</dbReference>
<reference evidence="1 2" key="1">
    <citation type="submission" date="2016-09" db="EMBL/GenBank/DDBJ databases">
        <authorList>
            <person name="Capua I."/>
            <person name="De Benedictis P."/>
            <person name="Joannis T."/>
            <person name="Lombin L.H."/>
            <person name="Cattoli G."/>
        </authorList>
    </citation>
    <scope>NUCLEOTIDE SEQUENCE [LARGE SCALE GENOMIC DNA]</scope>
    <source>
        <strain evidence="1 2">ANC 4671</strain>
    </source>
</reference>
<organism evidence="1 2">
    <name type="scientific">Acinetobacter qingfengensis</name>
    <dbReference type="NCBI Taxonomy" id="1262585"/>
    <lineage>
        <taxon>Bacteria</taxon>
        <taxon>Pseudomonadati</taxon>
        <taxon>Pseudomonadota</taxon>
        <taxon>Gammaproteobacteria</taxon>
        <taxon>Moraxellales</taxon>
        <taxon>Moraxellaceae</taxon>
        <taxon>Acinetobacter</taxon>
    </lineage>
</organism>
<name>A0A1E7RAA7_9GAMM</name>